<dbReference type="EMBL" id="JANJYI010000006">
    <property type="protein sequence ID" value="KAK2644336.1"/>
    <property type="molecule type" value="Genomic_DNA"/>
</dbReference>
<evidence type="ECO:0000259" key="2">
    <source>
        <dbReference type="Pfam" id="PF20167"/>
    </source>
</evidence>
<keyword evidence="4" id="KW-1185">Reference proteome</keyword>
<organism evidence="3 4">
    <name type="scientific">Dipteronia dyeriana</name>
    <dbReference type="NCBI Taxonomy" id="168575"/>
    <lineage>
        <taxon>Eukaryota</taxon>
        <taxon>Viridiplantae</taxon>
        <taxon>Streptophyta</taxon>
        <taxon>Embryophyta</taxon>
        <taxon>Tracheophyta</taxon>
        <taxon>Spermatophyta</taxon>
        <taxon>Magnoliopsida</taxon>
        <taxon>eudicotyledons</taxon>
        <taxon>Gunneridae</taxon>
        <taxon>Pentapetalae</taxon>
        <taxon>rosids</taxon>
        <taxon>malvids</taxon>
        <taxon>Sapindales</taxon>
        <taxon>Sapindaceae</taxon>
        <taxon>Hippocastanoideae</taxon>
        <taxon>Acereae</taxon>
        <taxon>Dipteronia</taxon>
    </lineage>
</organism>
<evidence type="ECO:0000256" key="1">
    <source>
        <dbReference type="SAM" id="MobiDB-lite"/>
    </source>
</evidence>
<reference evidence="3" key="1">
    <citation type="journal article" date="2023" name="Plant J.">
        <title>Genome sequences and population genomics provide insights into the demographic history, inbreeding, and mutation load of two 'living fossil' tree species of Dipteronia.</title>
        <authorList>
            <person name="Feng Y."/>
            <person name="Comes H.P."/>
            <person name="Chen J."/>
            <person name="Zhu S."/>
            <person name="Lu R."/>
            <person name="Zhang X."/>
            <person name="Li P."/>
            <person name="Qiu J."/>
            <person name="Olsen K.M."/>
            <person name="Qiu Y."/>
        </authorList>
    </citation>
    <scope>NUCLEOTIDE SEQUENCE</scope>
    <source>
        <strain evidence="3">KIB01</strain>
    </source>
</reference>
<sequence>MIPEAVKEGEAVMVRDIPIMINATKINAHFGTSDYPQFKKMYRCRHNTKSSLAMELRRADDGVWEHGHMLKQSKLPQELIFWNLFNTFSLLPTTHRTTVSEPRADLLSCIQDQTKIDIGQVIMNAILEAASINMHSQAKLRKESQKLPHMGDLNKRSWQDVTIKTKGKKRLRITEGPSSTPGEEEPDFEFGESEEEDQNYEGDASQSMLAKILSAVEGIQLEDQATQRAAAEAERVRAEEAAAWQDRGKRHI</sequence>
<feature type="region of interest" description="Disordered" evidence="1">
    <location>
        <begin position="166"/>
        <end position="205"/>
    </location>
</feature>
<dbReference type="Proteomes" id="UP001280121">
    <property type="component" value="Unassembled WGS sequence"/>
</dbReference>
<name>A0AAD9TY52_9ROSI</name>
<dbReference type="InterPro" id="IPR046796">
    <property type="entry name" value="Transposase_32_dom"/>
</dbReference>
<protein>
    <recommendedName>
        <fullName evidence="2">Putative plant transposon protein domain-containing protein</fullName>
    </recommendedName>
</protein>
<proteinExistence type="predicted"/>
<feature type="compositionally biased region" description="Acidic residues" evidence="1">
    <location>
        <begin position="182"/>
        <end position="200"/>
    </location>
</feature>
<comment type="caution">
    <text evidence="3">The sequence shown here is derived from an EMBL/GenBank/DDBJ whole genome shotgun (WGS) entry which is preliminary data.</text>
</comment>
<accession>A0AAD9TY52</accession>
<evidence type="ECO:0000313" key="4">
    <source>
        <dbReference type="Proteomes" id="UP001280121"/>
    </source>
</evidence>
<feature type="domain" description="Putative plant transposon protein" evidence="2">
    <location>
        <begin position="9"/>
        <end position="131"/>
    </location>
</feature>
<dbReference type="AlphaFoldDB" id="A0AAD9TY52"/>
<dbReference type="Pfam" id="PF20167">
    <property type="entry name" value="Transposase_32"/>
    <property type="match status" value="1"/>
</dbReference>
<gene>
    <name evidence="3" type="ORF">Ddye_019531</name>
</gene>
<evidence type="ECO:0000313" key="3">
    <source>
        <dbReference type="EMBL" id="KAK2644336.1"/>
    </source>
</evidence>